<evidence type="ECO:0000313" key="3">
    <source>
        <dbReference type="EMBL" id="EER13021.1"/>
    </source>
</evidence>
<organism evidence="4">
    <name type="scientific">Perkinsus marinus (strain ATCC 50983 / TXsc)</name>
    <dbReference type="NCBI Taxonomy" id="423536"/>
    <lineage>
        <taxon>Eukaryota</taxon>
        <taxon>Sar</taxon>
        <taxon>Alveolata</taxon>
        <taxon>Perkinsozoa</taxon>
        <taxon>Perkinsea</taxon>
        <taxon>Perkinsida</taxon>
        <taxon>Perkinsidae</taxon>
        <taxon>Perkinsus</taxon>
    </lineage>
</organism>
<dbReference type="AlphaFoldDB" id="C5KRC0"/>
<feature type="compositionally biased region" description="Low complexity" evidence="1">
    <location>
        <begin position="27"/>
        <end position="41"/>
    </location>
</feature>
<proteinExistence type="predicted"/>
<dbReference type="GeneID" id="9056298"/>
<evidence type="ECO:0000313" key="4">
    <source>
        <dbReference type="Proteomes" id="UP000007800"/>
    </source>
</evidence>
<feature type="domain" description="DEK-C" evidence="2">
    <location>
        <begin position="45"/>
        <end position="103"/>
    </location>
</feature>
<dbReference type="SUPFAM" id="SSF109715">
    <property type="entry name" value="DEK C-terminal domain"/>
    <property type="match status" value="1"/>
</dbReference>
<dbReference type="Pfam" id="PF08766">
    <property type="entry name" value="DEK_C"/>
    <property type="match status" value="1"/>
</dbReference>
<accession>C5KRC0</accession>
<dbReference type="InParanoid" id="C5KRC0"/>
<feature type="region of interest" description="Disordered" evidence="1">
    <location>
        <begin position="118"/>
        <end position="195"/>
    </location>
</feature>
<dbReference type="EMBL" id="GG675767">
    <property type="protein sequence ID" value="EER13021.1"/>
    <property type="molecule type" value="Genomic_DNA"/>
</dbReference>
<reference evidence="3 4" key="1">
    <citation type="submission" date="2008-07" db="EMBL/GenBank/DDBJ databases">
        <authorList>
            <person name="El-Sayed N."/>
            <person name="Caler E."/>
            <person name="Inman J."/>
            <person name="Amedeo P."/>
            <person name="Hass B."/>
            <person name="Wortman J."/>
        </authorList>
    </citation>
    <scope>NUCLEOTIDE SEQUENCE [LARGE SCALE GENOMIC DNA]</scope>
    <source>
        <strain evidence="4">ATCC 50983 / TXsc</strain>
    </source>
</reference>
<dbReference type="InterPro" id="IPR014876">
    <property type="entry name" value="DEK_C"/>
</dbReference>
<dbReference type="OMA" id="QLCINCS"/>
<dbReference type="FunCoup" id="C5KRC0">
    <property type="interactions" value="4"/>
</dbReference>
<feature type="region of interest" description="Disordered" evidence="1">
    <location>
        <begin position="25"/>
        <end position="50"/>
    </location>
</feature>
<dbReference type="RefSeq" id="XP_002781226.1">
    <property type="nucleotide sequence ID" value="XM_002781180.1"/>
</dbReference>
<dbReference type="Proteomes" id="UP000007800">
    <property type="component" value="Unassembled WGS sequence"/>
</dbReference>
<protein>
    <recommendedName>
        <fullName evidence="2">DEK-C domain-containing protein</fullName>
    </recommendedName>
</protein>
<dbReference type="OrthoDB" id="10457900at2759"/>
<evidence type="ECO:0000256" key="1">
    <source>
        <dbReference type="SAM" id="MobiDB-lite"/>
    </source>
</evidence>
<keyword evidence="4" id="KW-1185">Reference proteome</keyword>
<name>C5KRC0_PERM5</name>
<feature type="compositionally biased region" description="Basic and acidic residues" evidence="1">
    <location>
        <begin position="118"/>
        <end position="127"/>
    </location>
</feature>
<gene>
    <name evidence="3" type="ORF">Pmar_PMAR019551</name>
</gene>
<sequence length="257" mass="28188">MGSISGFRGGKDLSYSHRGIIDQLLMATSEESSPATPSSSEASEEVGEDTLQTAVTDLVSSCDLETISLRELRRLLEKKLQLPDLALDKQRKAIKDMVGEAITKAEQERDDKVMKAEVAVKRERNESPPKVSTRKRVKKNEKSEDDESSSSPSNTSSASSDASSDDAGEAAAPKRKSTRSRTPPPSGLTKRSFERAAKPLKLTLGKQNIDIPARVFKTGSCGWWGRTNIKVPVGKHKVMASCQFQIIVQKSKEWPEK</sequence>
<dbReference type="PROSITE" id="PS51998">
    <property type="entry name" value="DEK_C"/>
    <property type="match status" value="1"/>
</dbReference>
<evidence type="ECO:0000259" key="2">
    <source>
        <dbReference type="PROSITE" id="PS51998"/>
    </source>
</evidence>
<feature type="compositionally biased region" description="Low complexity" evidence="1">
    <location>
        <begin position="149"/>
        <end position="162"/>
    </location>
</feature>